<organism evidence="3 4">
    <name type="scientific">Sphingobacterium spiritivorum</name>
    <name type="common">Flavobacterium spiritivorum</name>
    <dbReference type="NCBI Taxonomy" id="258"/>
    <lineage>
        <taxon>Bacteria</taxon>
        <taxon>Pseudomonadati</taxon>
        <taxon>Bacteroidota</taxon>
        <taxon>Sphingobacteriia</taxon>
        <taxon>Sphingobacteriales</taxon>
        <taxon>Sphingobacteriaceae</taxon>
        <taxon>Sphingobacterium</taxon>
    </lineage>
</organism>
<dbReference type="Gene3D" id="2.30.180.10">
    <property type="entry name" value="FAS1 domain"/>
    <property type="match status" value="1"/>
</dbReference>
<dbReference type="EMBL" id="UGYW01000002">
    <property type="protein sequence ID" value="SUJ11898.1"/>
    <property type="molecule type" value="Genomic_DNA"/>
</dbReference>
<evidence type="ECO:0000313" key="3">
    <source>
        <dbReference type="EMBL" id="SUJ11898.1"/>
    </source>
</evidence>
<dbReference type="PROSITE" id="PS50213">
    <property type="entry name" value="FAS1"/>
    <property type="match status" value="1"/>
</dbReference>
<proteinExistence type="predicted"/>
<feature type="transmembrane region" description="Helical" evidence="1">
    <location>
        <begin position="12"/>
        <end position="30"/>
    </location>
</feature>
<reference evidence="3 4" key="1">
    <citation type="submission" date="2018-06" db="EMBL/GenBank/DDBJ databases">
        <authorList>
            <consortium name="Pathogen Informatics"/>
            <person name="Doyle S."/>
        </authorList>
    </citation>
    <scope>NUCLEOTIDE SEQUENCE [LARGE SCALE GENOMIC DNA]</scope>
    <source>
        <strain evidence="3 4">NCTC11388</strain>
    </source>
</reference>
<dbReference type="SUPFAM" id="SSF82153">
    <property type="entry name" value="FAS1 domain"/>
    <property type="match status" value="1"/>
</dbReference>
<keyword evidence="1" id="KW-0812">Transmembrane</keyword>
<protein>
    <submittedName>
        <fullName evidence="3">Fasciclin domain</fullName>
    </submittedName>
</protein>
<keyword evidence="1" id="KW-0472">Membrane</keyword>
<evidence type="ECO:0000313" key="4">
    <source>
        <dbReference type="Proteomes" id="UP000254893"/>
    </source>
</evidence>
<dbReference type="AlphaFoldDB" id="A0A380C398"/>
<feature type="domain" description="FAS1" evidence="2">
    <location>
        <begin position="47"/>
        <end position="234"/>
    </location>
</feature>
<dbReference type="Proteomes" id="UP000254893">
    <property type="component" value="Unassembled WGS sequence"/>
</dbReference>
<name>A0A380C398_SPHSI</name>
<gene>
    <name evidence="3" type="ORF">NCTC11388_02164</name>
</gene>
<evidence type="ECO:0000259" key="2">
    <source>
        <dbReference type="PROSITE" id="PS50213"/>
    </source>
</evidence>
<keyword evidence="1" id="KW-1133">Transmembrane helix</keyword>
<dbReference type="InterPro" id="IPR036378">
    <property type="entry name" value="FAS1_dom_sf"/>
</dbReference>
<accession>A0A380C398</accession>
<dbReference type="Pfam" id="PF02469">
    <property type="entry name" value="Fasciclin"/>
    <property type="match status" value="1"/>
</dbReference>
<dbReference type="InterPro" id="IPR000782">
    <property type="entry name" value="FAS1_domain"/>
</dbReference>
<evidence type="ECO:0000256" key="1">
    <source>
        <dbReference type="SAM" id="Phobius"/>
    </source>
</evidence>
<sequence length="257" mass="29377">MLIGTNQIEIMKLKNIFFPAIIFIIIGLSACKKEYYEETGKHDPNYNGTIWQYLQGRKDLFDTLTKVVEYAGMKDILDKESVTFFAPPDMSIVKAMKELNEYLVSRGQDTVTSYKQVDQSVWKDFLGMYIIKDKYVLKDFPQLDTINLETFGGQGYTSYSGRVMNIGVLYNDTKTVNSNGDIQIIKYSGYRQLYLNYVENYSSSNNLFSMTTGPVATSDIQPTNGVLHVLQFSRHIFGFQRLDFVRAAVDKGIKPLN</sequence>